<sequence length="80" mass="8824">MEQNVEEVLKNIEGFEMMGPDDQGQQSKDVRFENIYLQSNFGCGYNEMGSGIGGNGQGKGIDGDSWGVELDLELEVFKLT</sequence>
<evidence type="ECO:0000313" key="1">
    <source>
        <dbReference type="EMBL" id="KAA6331626.1"/>
    </source>
</evidence>
<comment type="caution">
    <text evidence="1">The sequence shown here is derived from an EMBL/GenBank/DDBJ whole genome shotgun (WGS) entry which is preliminary data.</text>
</comment>
<name>A0A5J4RC76_9EUKA</name>
<proteinExistence type="predicted"/>
<protein>
    <submittedName>
        <fullName evidence="1">Uncharacterized protein</fullName>
    </submittedName>
</protein>
<accession>A0A5J4RC76</accession>
<reference evidence="1 2" key="1">
    <citation type="submission" date="2019-03" db="EMBL/GenBank/DDBJ databases">
        <title>Single cell metagenomics reveals metabolic interactions within the superorganism composed of flagellate Streblomastix strix and complex community of Bacteroidetes bacteria on its surface.</title>
        <authorList>
            <person name="Treitli S.C."/>
            <person name="Kolisko M."/>
            <person name="Husnik F."/>
            <person name="Keeling P."/>
            <person name="Hampl V."/>
        </authorList>
    </citation>
    <scope>NUCLEOTIDE SEQUENCE [LARGE SCALE GENOMIC DNA]</scope>
    <source>
        <strain evidence="1">ST1C</strain>
    </source>
</reference>
<evidence type="ECO:0000313" key="2">
    <source>
        <dbReference type="Proteomes" id="UP000324800"/>
    </source>
</evidence>
<dbReference type="Proteomes" id="UP000324800">
    <property type="component" value="Unassembled WGS sequence"/>
</dbReference>
<dbReference type="EMBL" id="SNRW01042591">
    <property type="protein sequence ID" value="KAA6331626.1"/>
    <property type="molecule type" value="Genomic_DNA"/>
</dbReference>
<organism evidence="1 2">
    <name type="scientific">Streblomastix strix</name>
    <dbReference type="NCBI Taxonomy" id="222440"/>
    <lineage>
        <taxon>Eukaryota</taxon>
        <taxon>Metamonada</taxon>
        <taxon>Preaxostyla</taxon>
        <taxon>Oxymonadida</taxon>
        <taxon>Streblomastigidae</taxon>
        <taxon>Streblomastix</taxon>
    </lineage>
</organism>
<dbReference type="AlphaFoldDB" id="A0A5J4RC76"/>
<gene>
    <name evidence="1" type="ORF">EZS28_053367</name>
</gene>